<sequence length="76" mass="8861">MSQLLIRNLEEETIELLKNQAKLHNRSLQGEVKQILEEHVKMSMKDARIKARKIRASFGKTIFSDSANLIREGRNR</sequence>
<evidence type="ECO:0000259" key="2">
    <source>
        <dbReference type="Pfam" id="PF22513"/>
    </source>
</evidence>
<comment type="caution">
    <text evidence="3">The sequence shown here is derived from an EMBL/GenBank/DDBJ whole genome shotgun (WGS) entry which is preliminary data.</text>
</comment>
<feature type="coiled-coil region" evidence="1">
    <location>
        <begin position="6"/>
        <end position="38"/>
    </location>
</feature>
<evidence type="ECO:0000256" key="1">
    <source>
        <dbReference type="SAM" id="Coils"/>
    </source>
</evidence>
<evidence type="ECO:0000313" key="4">
    <source>
        <dbReference type="Proteomes" id="UP000189681"/>
    </source>
</evidence>
<dbReference type="Gene3D" id="1.10.1220.10">
    <property type="entry name" value="Met repressor-like"/>
    <property type="match status" value="1"/>
</dbReference>
<accession>A0A1V4AWU2</accession>
<dbReference type="InterPro" id="IPR053853">
    <property type="entry name" value="FitA-like_RHH"/>
</dbReference>
<reference evidence="3 4" key="1">
    <citation type="journal article" date="2017" name="Water Res.">
        <title>Discovery and metagenomic analysis of an anammox bacterial enrichment related to Candidatus "Brocadia caroliniensis" in a full-scale glycerol-fed nitritation-denitritation separate centrate treatment process.</title>
        <authorList>
            <person name="Park H."/>
            <person name="Brotto A.C."/>
            <person name="van Loosdrecht M.C."/>
            <person name="Chandran K."/>
        </authorList>
    </citation>
    <scope>NUCLEOTIDE SEQUENCE [LARGE SCALE GENOMIC DNA]</scope>
    <source>
        <strain evidence="3">26THWARD</strain>
    </source>
</reference>
<proteinExistence type="predicted"/>
<keyword evidence="1" id="KW-0175">Coiled coil</keyword>
<dbReference type="Pfam" id="PF22513">
    <property type="entry name" value="FitA-like_RHH"/>
    <property type="match status" value="1"/>
</dbReference>
<dbReference type="InterPro" id="IPR010985">
    <property type="entry name" value="Ribbon_hlx_hlx"/>
</dbReference>
<dbReference type="GO" id="GO:0006355">
    <property type="term" value="P:regulation of DNA-templated transcription"/>
    <property type="evidence" value="ECO:0007669"/>
    <property type="project" value="InterPro"/>
</dbReference>
<name>A0A1V4AWU2_9BACT</name>
<evidence type="ECO:0000313" key="3">
    <source>
        <dbReference type="EMBL" id="OOP57489.1"/>
    </source>
</evidence>
<protein>
    <recommendedName>
        <fullName evidence="2">Antitoxin FitA-like ribbon-helix-helix domain-containing protein</fullName>
    </recommendedName>
</protein>
<dbReference type="InterPro" id="IPR013321">
    <property type="entry name" value="Arc_rbn_hlx_hlx"/>
</dbReference>
<dbReference type="EMBL" id="AYTS01000029">
    <property type="protein sequence ID" value="OOP57489.1"/>
    <property type="molecule type" value="Genomic_DNA"/>
</dbReference>
<gene>
    <name evidence="3" type="ORF">AYP45_03330</name>
</gene>
<dbReference type="SUPFAM" id="SSF47598">
    <property type="entry name" value="Ribbon-helix-helix"/>
    <property type="match status" value="1"/>
</dbReference>
<organism evidence="3 4">
    <name type="scientific">Candidatus Brocadia carolinensis</name>
    <dbReference type="NCBI Taxonomy" id="1004156"/>
    <lineage>
        <taxon>Bacteria</taxon>
        <taxon>Pseudomonadati</taxon>
        <taxon>Planctomycetota</taxon>
        <taxon>Candidatus Brocadiia</taxon>
        <taxon>Candidatus Brocadiales</taxon>
        <taxon>Candidatus Brocadiaceae</taxon>
        <taxon>Candidatus Brocadia</taxon>
    </lineage>
</organism>
<dbReference type="AlphaFoldDB" id="A0A1V4AWU2"/>
<dbReference type="STRING" id="1004156.AYP45_03330"/>
<dbReference type="Proteomes" id="UP000189681">
    <property type="component" value="Unassembled WGS sequence"/>
</dbReference>
<feature type="domain" description="Antitoxin FitA-like ribbon-helix-helix" evidence="2">
    <location>
        <begin position="3"/>
        <end position="40"/>
    </location>
</feature>